<dbReference type="EMBL" id="SPHZ02000007">
    <property type="protein sequence ID" value="KAF0905361.1"/>
    <property type="molecule type" value="Genomic_DNA"/>
</dbReference>
<evidence type="ECO:0000256" key="1">
    <source>
        <dbReference type="SAM" id="MobiDB-lite"/>
    </source>
</evidence>
<evidence type="ECO:0000313" key="2">
    <source>
        <dbReference type="EMBL" id="KAF0905361.1"/>
    </source>
</evidence>
<reference evidence="2 3" key="1">
    <citation type="submission" date="2019-11" db="EMBL/GenBank/DDBJ databases">
        <title>Whole genome sequence of Oryza granulata.</title>
        <authorList>
            <person name="Li W."/>
        </authorList>
    </citation>
    <scope>NUCLEOTIDE SEQUENCE [LARGE SCALE GENOMIC DNA]</scope>
    <source>
        <strain evidence="3">cv. Menghai</strain>
        <tissue evidence="2">Leaf</tissue>
    </source>
</reference>
<sequence length="73" mass="8058">PRIALEETQAANQAPEPPVSLPPLSPVLELAAGRRKLWRGASSLLAMQYDGVSIRMKMLRGDNCWIWSLCALI</sequence>
<feature type="non-terminal residue" evidence="2">
    <location>
        <position position="1"/>
    </location>
</feature>
<gene>
    <name evidence="2" type="ORF">E2562_003946</name>
</gene>
<accession>A0A6G1CZ06</accession>
<feature type="region of interest" description="Disordered" evidence="1">
    <location>
        <begin position="1"/>
        <end position="20"/>
    </location>
</feature>
<dbReference type="Proteomes" id="UP000479710">
    <property type="component" value="Unassembled WGS sequence"/>
</dbReference>
<proteinExistence type="predicted"/>
<evidence type="ECO:0000313" key="3">
    <source>
        <dbReference type="Proteomes" id="UP000479710"/>
    </source>
</evidence>
<dbReference type="AlphaFoldDB" id="A0A6G1CZ06"/>
<protein>
    <submittedName>
        <fullName evidence="2">Uncharacterized protein</fullName>
    </submittedName>
</protein>
<keyword evidence="3" id="KW-1185">Reference proteome</keyword>
<name>A0A6G1CZ06_9ORYZ</name>
<organism evidence="2 3">
    <name type="scientific">Oryza meyeriana var. granulata</name>
    <dbReference type="NCBI Taxonomy" id="110450"/>
    <lineage>
        <taxon>Eukaryota</taxon>
        <taxon>Viridiplantae</taxon>
        <taxon>Streptophyta</taxon>
        <taxon>Embryophyta</taxon>
        <taxon>Tracheophyta</taxon>
        <taxon>Spermatophyta</taxon>
        <taxon>Magnoliopsida</taxon>
        <taxon>Liliopsida</taxon>
        <taxon>Poales</taxon>
        <taxon>Poaceae</taxon>
        <taxon>BOP clade</taxon>
        <taxon>Oryzoideae</taxon>
        <taxon>Oryzeae</taxon>
        <taxon>Oryzinae</taxon>
        <taxon>Oryza</taxon>
        <taxon>Oryza meyeriana</taxon>
    </lineage>
</organism>
<comment type="caution">
    <text evidence="2">The sequence shown here is derived from an EMBL/GenBank/DDBJ whole genome shotgun (WGS) entry which is preliminary data.</text>
</comment>